<sequence>MRNFLFFDTETTGIDLGSSRIVELAWLVCSPDGKEIKSKNYLIKPNGFKIPKESTKIHGISTKEALKNGKNLKDVLVTFKHYVKKYNISRIVSHNIEFDINMIMNECKRTECYDFKEFINSRKIKLDCSMLKGQKFMKVDKYPKLEELYKHLFKKELNQDHRALSDTKACAKCYFKIKKK</sequence>
<keyword evidence="2" id="KW-0378">Hydrolase</keyword>
<dbReference type="Pfam" id="PF00929">
    <property type="entry name" value="RNase_T"/>
    <property type="match status" value="1"/>
</dbReference>
<dbReference type="GO" id="GO:0003676">
    <property type="term" value="F:nucleic acid binding"/>
    <property type="evidence" value="ECO:0007669"/>
    <property type="project" value="InterPro"/>
</dbReference>
<keyword evidence="1" id="KW-0540">Nuclease</keyword>
<dbReference type="GO" id="GO:0008408">
    <property type="term" value="F:3'-5' exonuclease activity"/>
    <property type="evidence" value="ECO:0007669"/>
    <property type="project" value="TreeGrafter"/>
</dbReference>
<gene>
    <name evidence="5" type="ORF">METZ01_LOCUS64081</name>
</gene>
<evidence type="ECO:0000259" key="4">
    <source>
        <dbReference type="SMART" id="SM00479"/>
    </source>
</evidence>
<dbReference type="SMART" id="SM00479">
    <property type="entry name" value="EXOIII"/>
    <property type="match status" value="1"/>
</dbReference>
<evidence type="ECO:0000313" key="5">
    <source>
        <dbReference type="EMBL" id="SVA11227.1"/>
    </source>
</evidence>
<organism evidence="5">
    <name type="scientific">marine metagenome</name>
    <dbReference type="NCBI Taxonomy" id="408172"/>
    <lineage>
        <taxon>unclassified sequences</taxon>
        <taxon>metagenomes</taxon>
        <taxon>ecological metagenomes</taxon>
    </lineage>
</organism>
<dbReference type="InterPro" id="IPR013520">
    <property type="entry name" value="Ribonucl_H"/>
</dbReference>
<proteinExistence type="predicted"/>
<evidence type="ECO:0000256" key="1">
    <source>
        <dbReference type="ARBA" id="ARBA00022722"/>
    </source>
</evidence>
<dbReference type="Gene3D" id="3.30.420.10">
    <property type="entry name" value="Ribonuclease H-like superfamily/Ribonuclease H"/>
    <property type="match status" value="1"/>
</dbReference>
<name>A0A381T980_9ZZZZ</name>
<dbReference type="EMBL" id="UINC01004030">
    <property type="protein sequence ID" value="SVA11227.1"/>
    <property type="molecule type" value="Genomic_DNA"/>
</dbReference>
<evidence type="ECO:0000256" key="2">
    <source>
        <dbReference type="ARBA" id="ARBA00022801"/>
    </source>
</evidence>
<dbReference type="InterPro" id="IPR012337">
    <property type="entry name" value="RNaseH-like_sf"/>
</dbReference>
<keyword evidence="3" id="KW-0269">Exonuclease</keyword>
<evidence type="ECO:0000256" key="3">
    <source>
        <dbReference type="ARBA" id="ARBA00022839"/>
    </source>
</evidence>
<dbReference type="PANTHER" id="PTHR30231">
    <property type="entry name" value="DNA POLYMERASE III SUBUNIT EPSILON"/>
    <property type="match status" value="1"/>
</dbReference>
<protein>
    <recommendedName>
        <fullName evidence="4">Exonuclease domain-containing protein</fullName>
    </recommendedName>
</protein>
<reference evidence="5" key="1">
    <citation type="submission" date="2018-05" db="EMBL/GenBank/DDBJ databases">
        <authorList>
            <person name="Lanie J.A."/>
            <person name="Ng W.-L."/>
            <person name="Kazmierczak K.M."/>
            <person name="Andrzejewski T.M."/>
            <person name="Davidsen T.M."/>
            <person name="Wayne K.J."/>
            <person name="Tettelin H."/>
            <person name="Glass J.I."/>
            <person name="Rusch D."/>
            <person name="Podicherti R."/>
            <person name="Tsui H.-C.T."/>
            <person name="Winkler M.E."/>
        </authorList>
    </citation>
    <scope>NUCLEOTIDE SEQUENCE</scope>
</reference>
<dbReference type="AlphaFoldDB" id="A0A381T980"/>
<dbReference type="InterPro" id="IPR036397">
    <property type="entry name" value="RNaseH_sf"/>
</dbReference>
<dbReference type="SUPFAM" id="SSF53098">
    <property type="entry name" value="Ribonuclease H-like"/>
    <property type="match status" value="1"/>
</dbReference>
<dbReference type="PANTHER" id="PTHR30231:SF4">
    <property type="entry name" value="PROTEIN NEN2"/>
    <property type="match status" value="1"/>
</dbReference>
<feature type="domain" description="Exonuclease" evidence="4">
    <location>
        <begin position="3"/>
        <end position="180"/>
    </location>
</feature>
<dbReference type="CDD" id="cd06127">
    <property type="entry name" value="DEDDh"/>
    <property type="match status" value="1"/>
</dbReference>
<accession>A0A381T980</accession>